<dbReference type="AlphaFoldDB" id="A0A2J6TJ14"/>
<dbReference type="RefSeq" id="XP_024739899.1">
    <property type="nucleotide sequence ID" value="XM_024888419.1"/>
</dbReference>
<feature type="region of interest" description="Disordered" evidence="1">
    <location>
        <begin position="77"/>
        <end position="103"/>
    </location>
</feature>
<sequence>VHYITVWLSLGVPHLLSLPLGGHPFLFKDRPRGEPRASSPSPPLPWPCQTMRQARSAHSVVGVSRCCRQKTFFSPAAREEEKRQTSRHNRTKSLSAGSRKQTKAAAADDIPAGYLASSPCHAPIVAVNSQICCPARLLVGDLTATHESPKTWPTRHRLCVPCGPVAQPMPRSHCRFQKPGPLFGSRRVALGVGGRAAALHCTSPTLNRSNCASGGLGAPRASPISRDDANSRQEYLPSIMCLL</sequence>
<organism evidence="3 4">
    <name type="scientific">Hyaloscypha bicolor E</name>
    <dbReference type="NCBI Taxonomy" id="1095630"/>
    <lineage>
        <taxon>Eukaryota</taxon>
        <taxon>Fungi</taxon>
        <taxon>Dikarya</taxon>
        <taxon>Ascomycota</taxon>
        <taxon>Pezizomycotina</taxon>
        <taxon>Leotiomycetes</taxon>
        <taxon>Helotiales</taxon>
        <taxon>Hyaloscyphaceae</taxon>
        <taxon>Hyaloscypha</taxon>
        <taxon>Hyaloscypha bicolor</taxon>
    </lineage>
</organism>
<reference evidence="3 4" key="1">
    <citation type="submission" date="2016-04" db="EMBL/GenBank/DDBJ databases">
        <title>A degradative enzymes factory behind the ericoid mycorrhizal symbiosis.</title>
        <authorList>
            <consortium name="DOE Joint Genome Institute"/>
            <person name="Martino E."/>
            <person name="Morin E."/>
            <person name="Grelet G."/>
            <person name="Kuo A."/>
            <person name="Kohler A."/>
            <person name="Daghino S."/>
            <person name="Barry K."/>
            <person name="Choi C."/>
            <person name="Cichocki N."/>
            <person name="Clum A."/>
            <person name="Copeland A."/>
            <person name="Hainaut M."/>
            <person name="Haridas S."/>
            <person name="Labutti K."/>
            <person name="Lindquist E."/>
            <person name="Lipzen A."/>
            <person name="Khouja H.-R."/>
            <person name="Murat C."/>
            <person name="Ohm R."/>
            <person name="Olson A."/>
            <person name="Spatafora J."/>
            <person name="Veneault-Fourrey C."/>
            <person name="Henrissat B."/>
            <person name="Grigoriev I."/>
            <person name="Martin F."/>
            <person name="Perotto S."/>
        </authorList>
    </citation>
    <scope>NUCLEOTIDE SEQUENCE [LARGE SCALE GENOMIC DNA]</scope>
    <source>
        <strain evidence="3 4">E</strain>
    </source>
</reference>
<evidence type="ECO:0000313" key="4">
    <source>
        <dbReference type="Proteomes" id="UP000235371"/>
    </source>
</evidence>
<evidence type="ECO:0000256" key="1">
    <source>
        <dbReference type="SAM" id="MobiDB-lite"/>
    </source>
</evidence>
<keyword evidence="2" id="KW-0732">Signal</keyword>
<evidence type="ECO:0000313" key="3">
    <source>
        <dbReference type="EMBL" id="PMD62995.1"/>
    </source>
</evidence>
<name>A0A2J6TJ14_9HELO</name>
<dbReference type="Proteomes" id="UP000235371">
    <property type="component" value="Unassembled WGS sequence"/>
</dbReference>
<feature type="signal peptide" evidence="2">
    <location>
        <begin position="1"/>
        <end position="17"/>
    </location>
</feature>
<keyword evidence="4" id="KW-1185">Reference proteome</keyword>
<proteinExistence type="predicted"/>
<feature type="chain" id="PRO_5014410387" evidence="2">
    <location>
        <begin position="18"/>
        <end position="243"/>
    </location>
</feature>
<gene>
    <name evidence="3" type="ORF">K444DRAFT_718193</name>
</gene>
<dbReference type="EMBL" id="KZ613783">
    <property type="protein sequence ID" value="PMD62995.1"/>
    <property type="molecule type" value="Genomic_DNA"/>
</dbReference>
<protein>
    <submittedName>
        <fullName evidence="3">Uncharacterized protein</fullName>
    </submittedName>
</protein>
<accession>A0A2J6TJ14</accession>
<dbReference type="InParanoid" id="A0A2J6TJ14"/>
<dbReference type="GeneID" id="36596495"/>
<feature type="non-terminal residue" evidence="3">
    <location>
        <position position="1"/>
    </location>
</feature>
<evidence type="ECO:0000256" key="2">
    <source>
        <dbReference type="SAM" id="SignalP"/>
    </source>
</evidence>